<comment type="caution">
    <text evidence="1">The sequence shown here is derived from an EMBL/GenBank/DDBJ whole genome shotgun (WGS) entry which is preliminary data.</text>
</comment>
<reference evidence="1 2" key="1">
    <citation type="submission" date="2018-10" db="EMBL/GenBank/DDBJ databases">
        <title>Ulvibacterium marinum gen. nov., sp. nov., a novel marine bacterium of the family Flavobacteriaceae, isolated from a culture of the green alga Ulva prolifera.</title>
        <authorList>
            <person name="Zhang Z."/>
        </authorList>
    </citation>
    <scope>NUCLEOTIDE SEQUENCE [LARGE SCALE GENOMIC DNA]</scope>
    <source>
        <strain evidence="1 2">CCMM003</strain>
    </source>
</reference>
<evidence type="ECO:0000313" key="2">
    <source>
        <dbReference type="Proteomes" id="UP000276603"/>
    </source>
</evidence>
<evidence type="ECO:0000313" key="1">
    <source>
        <dbReference type="EMBL" id="RKN83181.1"/>
    </source>
</evidence>
<name>A0A3B0CDZ0_9FLAO</name>
<keyword evidence="2" id="KW-1185">Reference proteome</keyword>
<proteinExistence type="predicted"/>
<sequence>MKKEIILPFPEYDKNDRIRTNVDSEEIPIRPGMLFKLGRPSNLYYEFIYASLHFDRHKLSDLKELLKFRGTEVQVVSILKMKDGSTIAALSRTDDKAFSESIAKLFADVSKSIRARELLG</sequence>
<dbReference type="OrthoDB" id="1449582at2"/>
<dbReference type="Proteomes" id="UP000276603">
    <property type="component" value="Unassembled WGS sequence"/>
</dbReference>
<dbReference type="EMBL" id="RBCJ01000001">
    <property type="protein sequence ID" value="RKN83181.1"/>
    <property type="molecule type" value="Genomic_DNA"/>
</dbReference>
<dbReference type="AlphaFoldDB" id="A0A3B0CDZ0"/>
<dbReference type="RefSeq" id="WP_120710389.1">
    <property type="nucleotide sequence ID" value="NZ_RBCJ01000001.1"/>
</dbReference>
<protein>
    <submittedName>
        <fullName evidence="1">Uncharacterized protein</fullName>
    </submittedName>
</protein>
<organism evidence="1 2">
    <name type="scientific">Ulvibacterium marinum</name>
    <dbReference type="NCBI Taxonomy" id="2419782"/>
    <lineage>
        <taxon>Bacteria</taxon>
        <taxon>Pseudomonadati</taxon>
        <taxon>Bacteroidota</taxon>
        <taxon>Flavobacteriia</taxon>
        <taxon>Flavobacteriales</taxon>
        <taxon>Flavobacteriaceae</taxon>
        <taxon>Ulvibacterium</taxon>
    </lineage>
</organism>
<accession>A0A3B0CDZ0</accession>
<gene>
    <name evidence="1" type="ORF">D7Z94_04920</name>
</gene>